<dbReference type="FunFam" id="3.90.226.10:FF:000009">
    <property type="entry name" value="Carnitinyl-CoA dehydratase"/>
    <property type="match status" value="1"/>
</dbReference>
<dbReference type="InterPro" id="IPR018376">
    <property type="entry name" value="Enoyl-CoA_hyd/isom_CS"/>
</dbReference>
<dbReference type="Pfam" id="PF00378">
    <property type="entry name" value="ECH_1"/>
    <property type="match status" value="1"/>
</dbReference>
<dbReference type="OrthoDB" id="410701at2759"/>
<comment type="caution">
    <text evidence="4">The sequence shown here is derived from an EMBL/GenBank/DDBJ whole genome shotgun (WGS) entry which is preliminary data.</text>
</comment>
<feature type="non-terminal residue" evidence="4">
    <location>
        <position position="340"/>
    </location>
</feature>
<evidence type="ECO:0000256" key="1">
    <source>
        <dbReference type="ARBA" id="ARBA00005254"/>
    </source>
</evidence>
<comment type="similarity">
    <text evidence="1 3">Belongs to the enoyl-CoA hydratase/isomerase family.</text>
</comment>
<dbReference type="Gene3D" id="1.10.12.10">
    <property type="entry name" value="Lyase 2-enoyl-coa Hydratase, Chain A, domain 2"/>
    <property type="match status" value="1"/>
</dbReference>
<evidence type="ECO:0000256" key="3">
    <source>
        <dbReference type="RuleBase" id="RU003707"/>
    </source>
</evidence>
<dbReference type="Proteomes" id="UP000789572">
    <property type="component" value="Unassembled WGS sequence"/>
</dbReference>
<dbReference type="Gene3D" id="3.90.226.10">
    <property type="entry name" value="2-enoyl-CoA Hydratase, Chain A, domain 1"/>
    <property type="match status" value="1"/>
</dbReference>
<organism evidence="4 5">
    <name type="scientific">Paraglomus occultum</name>
    <dbReference type="NCBI Taxonomy" id="144539"/>
    <lineage>
        <taxon>Eukaryota</taxon>
        <taxon>Fungi</taxon>
        <taxon>Fungi incertae sedis</taxon>
        <taxon>Mucoromycota</taxon>
        <taxon>Glomeromycotina</taxon>
        <taxon>Glomeromycetes</taxon>
        <taxon>Paraglomerales</taxon>
        <taxon>Paraglomeraceae</taxon>
        <taxon>Paraglomus</taxon>
    </lineage>
</organism>
<dbReference type="FunFam" id="1.10.12.10:FF:000001">
    <property type="entry name" value="Probable enoyl-CoA hydratase, mitochondrial"/>
    <property type="match status" value="1"/>
</dbReference>
<dbReference type="AlphaFoldDB" id="A0A9N9DFI7"/>
<gene>
    <name evidence="4" type="ORF">POCULU_LOCUS9013</name>
</gene>
<dbReference type="PANTHER" id="PTHR11941:SF171">
    <property type="entry name" value="SD19268P"/>
    <property type="match status" value="1"/>
</dbReference>
<reference evidence="4" key="1">
    <citation type="submission" date="2021-06" db="EMBL/GenBank/DDBJ databases">
        <authorList>
            <person name="Kallberg Y."/>
            <person name="Tangrot J."/>
            <person name="Rosling A."/>
        </authorList>
    </citation>
    <scope>NUCLEOTIDE SEQUENCE</scope>
    <source>
        <strain evidence="4">IA702</strain>
    </source>
</reference>
<evidence type="ECO:0000256" key="2">
    <source>
        <dbReference type="ARBA" id="ARBA00023239"/>
    </source>
</evidence>
<dbReference type="InterPro" id="IPR001753">
    <property type="entry name" value="Enoyl-CoA_hydra/iso"/>
</dbReference>
<dbReference type="InterPro" id="IPR014748">
    <property type="entry name" value="Enoyl-CoA_hydra_C"/>
</dbReference>
<evidence type="ECO:0000313" key="5">
    <source>
        <dbReference type="Proteomes" id="UP000789572"/>
    </source>
</evidence>
<protein>
    <submittedName>
        <fullName evidence="4">4105_t:CDS:1</fullName>
    </submittedName>
</protein>
<accession>A0A9N9DFI7</accession>
<evidence type="ECO:0000313" key="4">
    <source>
        <dbReference type="EMBL" id="CAG8633278.1"/>
    </source>
</evidence>
<dbReference type="PANTHER" id="PTHR11941">
    <property type="entry name" value="ENOYL-COA HYDRATASE-RELATED"/>
    <property type="match status" value="1"/>
</dbReference>
<name>A0A9N9DFI7_9GLOM</name>
<dbReference type="GO" id="GO:0016836">
    <property type="term" value="F:hydro-lyase activity"/>
    <property type="evidence" value="ECO:0007669"/>
    <property type="project" value="UniProtKB-ARBA"/>
</dbReference>
<dbReference type="GO" id="GO:0005739">
    <property type="term" value="C:mitochondrion"/>
    <property type="evidence" value="ECO:0007669"/>
    <property type="project" value="TreeGrafter"/>
</dbReference>
<dbReference type="EMBL" id="CAJVPJ010003014">
    <property type="protein sequence ID" value="CAG8633278.1"/>
    <property type="molecule type" value="Genomic_DNA"/>
</dbReference>
<dbReference type="GO" id="GO:0006635">
    <property type="term" value="P:fatty acid beta-oxidation"/>
    <property type="evidence" value="ECO:0007669"/>
    <property type="project" value="TreeGrafter"/>
</dbReference>
<dbReference type="SUPFAM" id="SSF52096">
    <property type="entry name" value="ClpP/crotonase"/>
    <property type="match status" value="1"/>
</dbReference>
<sequence>MLVLKSSCIVPLRRNVTRSVISPNFRRTLQTGTAAEETEQCFIEGLSGDDKGVIQRLLQLVSVILYIGQIEHYQLNRFLRIGISILCINRPKAKNALSRKLVESFRKAVGLLKHDNETRVVLLKSMVQGSFCAGADLKERAAMSADEVKQFLHTVRVSFHELETLPIPTIALIDGVALGGGLELALCCDLRVAGEHAKVGLPETKLAIIPGAGGTQRLSRLIGLAKAKELIYTGRILNAQQALKEGIVNYAAKEGSGYQLALNLAREILPSGPVALRMAKVAIDHGSQLDLDAGLDLEQSCYAQVIPTEDRIEGIRGKTTPCIQGSLNPTSLYANQFGNR</sequence>
<dbReference type="InterPro" id="IPR029045">
    <property type="entry name" value="ClpP/crotonase-like_dom_sf"/>
</dbReference>
<dbReference type="CDD" id="cd06558">
    <property type="entry name" value="crotonase-like"/>
    <property type="match status" value="1"/>
</dbReference>
<proteinExistence type="inferred from homology"/>
<dbReference type="PROSITE" id="PS00166">
    <property type="entry name" value="ENOYL_COA_HYDRATASE"/>
    <property type="match status" value="1"/>
</dbReference>
<keyword evidence="2" id="KW-0456">Lyase</keyword>
<keyword evidence="5" id="KW-1185">Reference proteome</keyword>